<reference evidence="1 2" key="1">
    <citation type="journal article" date="2003" name="DNA Res.">
        <title>Complete genome structure of Gloeobacter violaceus PCC 7421, a cyanobacterium that lacks thylakoids.</title>
        <authorList>
            <person name="Nakamura Y."/>
            <person name="Kaneko T."/>
            <person name="Sato S."/>
            <person name="Mimuro M."/>
            <person name="Miyashita H."/>
            <person name="Tsuchiya T."/>
            <person name="Sasamoto S."/>
            <person name="Watanabe A."/>
            <person name="Kawashima K."/>
            <person name="Kishida Y."/>
            <person name="Kiyokawa C."/>
            <person name="Kohara M."/>
            <person name="Matsumoto M."/>
            <person name="Matsuno A."/>
            <person name="Nakazaki N."/>
            <person name="Shimpo S."/>
            <person name="Takeuchi C."/>
            <person name="Yamada M."/>
            <person name="Tabata S."/>
        </authorList>
    </citation>
    <scope>NUCLEOTIDE SEQUENCE [LARGE SCALE GENOMIC DNA]</scope>
    <source>
        <strain evidence="2">ATCC 29082 / PCC 7421</strain>
    </source>
</reference>
<organism evidence="1 2">
    <name type="scientific">Gloeobacter violaceus (strain ATCC 29082 / PCC 7421)</name>
    <dbReference type="NCBI Taxonomy" id="251221"/>
    <lineage>
        <taxon>Bacteria</taxon>
        <taxon>Bacillati</taxon>
        <taxon>Cyanobacteriota</taxon>
        <taxon>Cyanophyceae</taxon>
        <taxon>Gloeobacterales</taxon>
        <taxon>Gloeobacteraceae</taxon>
        <taxon>Gloeobacter</taxon>
    </lineage>
</organism>
<evidence type="ECO:0000313" key="1">
    <source>
        <dbReference type="EMBL" id="BAC89013.1"/>
    </source>
</evidence>
<protein>
    <submittedName>
        <fullName evidence="1">Gsl1072 protein</fullName>
    </submittedName>
</protein>
<dbReference type="HOGENOM" id="CLU_3007866_0_0_3"/>
<sequence length="56" mass="6260">MLGHFQRFFAPRLQIPPVAYSALLSTQHCLLFLPPEHPFAGTGREIALDGITKLLE</sequence>
<accession>Q7NLP9</accession>
<proteinExistence type="predicted"/>
<gene>
    <name evidence="1" type="ordered locus">gsl1072</name>
</gene>
<evidence type="ECO:0000313" key="2">
    <source>
        <dbReference type="Proteomes" id="UP000000557"/>
    </source>
</evidence>
<dbReference type="AlphaFoldDB" id="Q7NLP9"/>
<dbReference type="RefSeq" id="WP_011141074.1">
    <property type="nucleotide sequence ID" value="NC_005125.1"/>
</dbReference>
<dbReference type="STRING" id="251221.gene:10758551"/>
<dbReference type="InParanoid" id="Q7NLP9"/>
<name>Q7NLP9_GLOVI</name>
<keyword evidence="2" id="KW-1185">Reference proteome</keyword>
<dbReference type="KEGG" id="gvi:gsl1072"/>
<reference evidence="1 2" key="2">
    <citation type="journal article" date="2003" name="DNA Res.">
        <title>Complete genome structure of Gloeobacter violaceus PCC 7421, a cyanobacterium that lacks thylakoids (supplement).</title>
        <authorList>
            <person name="Nakamura Y."/>
            <person name="Kaneko T."/>
            <person name="Sato S."/>
            <person name="Mimuro M."/>
            <person name="Miyashita H."/>
            <person name="Tsuchiya T."/>
            <person name="Sasamoto S."/>
            <person name="Watanabe A."/>
            <person name="Kawashima K."/>
            <person name="Kishida Y."/>
            <person name="Kiyokawa C."/>
            <person name="Kohara M."/>
            <person name="Matsumoto M."/>
            <person name="Matsuno A."/>
            <person name="Nakazaki N."/>
            <person name="Shimpo S."/>
            <person name="Takeuchi C."/>
            <person name="Yamada M."/>
            <person name="Tabata S."/>
        </authorList>
    </citation>
    <scope>NUCLEOTIDE SEQUENCE [LARGE SCALE GENOMIC DNA]</scope>
    <source>
        <strain evidence="2">ATCC 29082 / PCC 7421</strain>
    </source>
</reference>
<dbReference type="EnsemblBacteria" id="BAC89013">
    <property type="protein sequence ID" value="BAC89013"/>
    <property type="gene ID" value="BAC89013"/>
</dbReference>
<dbReference type="EMBL" id="BA000045">
    <property type="protein sequence ID" value="BAC89013.1"/>
    <property type="molecule type" value="Genomic_DNA"/>
</dbReference>
<dbReference type="Proteomes" id="UP000000557">
    <property type="component" value="Chromosome"/>
</dbReference>